<evidence type="ECO:0000259" key="3">
    <source>
        <dbReference type="Pfam" id="PF21924"/>
    </source>
</evidence>
<keyword evidence="1" id="KW-0175">Coiled coil</keyword>
<feature type="domain" description="XRCC4 coiled-coil" evidence="3">
    <location>
        <begin position="162"/>
        <end position="224"/>
    </location>
</feature>
<proteinExistence type="predicted"/>
<evidence type="ECO:0000313" key="4">
    <source>
        <dbReference type="EMBL" id="QBZ61073.1"/>
    </source>
</evidence>
<dbReference type="Proteomes" id="UP000294847">
    <property type="component" value="Chromosome 4"/>
</dbReference>
<dbReference type="Pfam" id="PF21924">
    <property type="entry name" value="XRCC4_CC"/>
    <property type="match status" value="1"/>
</dbReference>
<feature type="compositionally biased region" description="Polar residues" evidence="2">
    <location>
        <begin position="233"/>
        <end position="245"/>
    </location>
</feature>
<evidence type="ECO:0000256" key="1">
    <source>
        <dbReference type="SAM" id="Coils"/>
    </source>
</evidence>
<dbReference type="SUPFAM" id="SSF58022">
    <property type="entry name" value="XRCC4, C-terminal oligomerization domain"/>
    <property type="match status" value="1"/>
</dbReference>
<reference evidence="4 5" key="1">
    <citation type="journal article" date="2019" name="Mol. Biol. Evol.">
        <title>Blast fungal genomes show frequent chromosomal changes, gene gains and losses, and effector gene turnover.</title>
        <authorList>
            <person name="Gomez Luciano L.B."/>
            <person name="Jason Tsai I."/>
            <person name="Chuma I."/>
            <person name="Tosa Y."/>
            <person name="Chen Y.H."/>
            <person name="Li J.Y."/>
            <person name="Li M.Y."/>
            <person name="Jade Lu M.Y."/>
            <person name="Nakayashiki H."/>
            <person name="Li W.H."/>
        </authorList>
    </citation>
    <scope>NUCLEOTIDE SEQUENCE [LARGE SCALE GENOMIC DNA]</scope>
    <source>
        <strain evidence="4">MZ5-1-6</strain>
    </source>
</reference>
<dbReference type="PANTHER" id="PTHR42067">
    <property type="entry name" value="YALI0C15378P"/>
    <property type="match status" value="1"/>
</dbReference>
<name>A0A4P7NGN2_PYROR</name>
<feature type="coiled-coil region" evidence="1">
    <location>
        <begin position="165"/>
        <end position="206"/>
    </location>
</feature>
<dbReference type="InterPro" id="IPR014751">
    <property type="entry name" value="XRCC4-like_C"/>
</dbReference>
<feature type="compositionally biased region" description="Acidic residues" evidence="2">
    <location>
        <begin position="289"/>
        <end position="299"/>
    </location>
</feature>
<dbReference type="AlphaFoldDB" id="A0A4P7NGN2"/>
<evidence type="ECO:0000256" key="2">
    <source>
        <dbReference type="SAM" id="MobiDB-lite"/>
    </source>
</evidence>
<feature type="compositionally biased region" description="Basic residues" evidence="2">
    <location>
        <begin position="268"/>
        <end position="282"/>
    </location>
</feature>
<dbReference type="PANTHER" id="PTHR42067:SF1">
    <property type="entry name" value="MITOTIC APPARATUS PROTEIN P62"/>
    <property type="match status" value="1"/>
</dbReference>
<dbReference type="InterPro" id="IPR053962">
    <property type="entry name" value="XRCC4_CC"/>
</dbReference>
<gene>
    <name evidence="4" type="ORF">PoMZ_08019</name>
</gene>
<accession>A0A4P7NGN2</accession>
<feature type="compositionally biased region" description="Basic and acidic residues" evidence="2">
    <location>
        <begin position="301"/>
        <end position="321"/>
    </location>
</feature>
<evidence type="ECO:0000313" key="5">
    <source>
        <dbReference type="Proteomes" id="UP000294847"/>
    </source>
</evidence>
<organism evidence="4 5">
    <name type="scientific">Pyricularia oryzae</name>
    <name type="common">Rice blast fungus</name>
    <name type="synonym">Magnaporthe oryzae</name>
    <dbReference type="NCBI Taxonomy" id="318829"/>
    <lineage>
        <taxon>Eukaryota</taxon>
        <taxon>Fungi</taxon>
        <taxon>Dikarya</taxon>
        <taxon>Ascomycota</taxon>
        <taxon>Pezizomycotina</taxon>
        <taxon>Sordariomycetes</taxon>
        <taxon>Sordariomycetidae</taxon>
        <taxon>Magnaporthales</taxon>
        <taxon>Pyriculariaceae</taxon>
        <taxon>Pyricularia</taxon>
    </lineage>
</organism>
<dbReference type="Gene3D" id="1.20.5.370">
    <property type="match status" value="1"/>
</dbReference>
<feature type="compositionally biased region" description="Basic and acidic residues" evidence="2">
    <location>
        <begin position="254"/>
        <end position="264"/>
    </location>
</feature>
<feature type="compositionally biased region" description="Low complexity" evidence="2">
    <location>
        <begin position="342"/>
        <end position="360"/>
    </location>
</feature>
<dbReference type="EMBL" id="CP034207">
    <property type="protein sequence ID" value="QBZ61073.1"/>
    <property type="molecule type" value="Genomic_DNA"/>
</dbReference>
<sequence>MSRPHVLRIPRSDEDEGSFVLVHVQPSSSKKARPLDVRIVATEGTSPYVVTSKIRDQLNDETVKHGSIQTLRPKDSPCTSEEWEQILESLLLGQEVVPDIHLTAAVGSGLQITVRKKVQRITASRPMPNFGTSAAHQRLGVINLPEDEGEAVELFDWCGLALESTNNARTELASAKAKAEECEQAVSELTKQLDRLVQAKAEHEAALLDKFRLLLNEKKAKIREQHDVIKSGGINSTTHATSNQPDSEDDEGKVEEYNDRDAKSLAKTARRPPVARKPKRKAPAADLSTDSDDGFDVMDVDQPKQDDGDHGNSSGDEKQTSDEDDQATASESEIISPAANDQAKSSGQGKAAAASATAAPAPSPPTTRQASVGKPIATRARKPPPKASAAYKDDGSETESDDEL</sequence>
<protein>
    <recommendedName>
        <fullName evidence="3">XRCC4 coiled-coil domain-containing protein</fullName>
    </recommendedName>
</protein>
<feature type="region of interest" description="Disordered" evidence="2">
    <location>
        <begin position="226"/>
        <end position="404"/>
    </location>
</feature>